<evidence type="ECO:0000256" key="1">
    <source>
        <dbReference type="ARBA" id="ARBA00010312"/>
    </source>
</evidence>
<dbReference type="Pfam" id="PF01568">
    <property type="entry name" value="Molydop_binding"/>
    <property type="match status" value="1"/>
</dbReference>
<gene>
    <name evidence="9" type="ordered locus">Tmz1t_2959</name>
    <name evidence="10" type="ORF">E6Q80_11165</name>
</gene>
<evidence type="ECO:0000313" key="9">
    <source>
        <dbReference type="EMBL" id="ACR01558.1"/>
    </source>
</evidence>
<dbReference type="KEGG" id="tmz:Tmz1t_2959"/>
<feature type="domain" description="Molybdopterin dinucleotide-binding" evidence="8">
    <location>
        <begin position="804"/>
        <end position="872"/>
    </location>
</feature>
<keyword evidence="5" id="KW-0732">Signal</keyword>
<evidence type="ECO:0000256" key="3">
    <source>
        <dbReference type="ARBA" id="ARBA00022505"/>
    </source>
</evidence>
<dbReference type="CDD" id="cd02760">
    <property type="entry name" value="MopB_Phenylacetyl-CoA-OR"/>
    <property type="match status" value="1"/>
</dbReference>
<evidence type="ECO:0000256" key="4">
    <source>
        <dbReference type="ARBA" id="ARBA00022723"/>
    </source>
</evidence>
<dbReference type="InterPro" id="IPR009010">
    <property type="entry name" value="Asp_de-COase-like_dom_sf"/>
</dbReference>
<evidence type="ECO:0000313" key="10">
    <source>
        <dbReference type="EMBL" id="TXH84569.1"/>
    </source>
</evidence>
<dbReference type="Pfam" id="PF00384">
    <property type="entry name" value="Molybdopterin"/>
    <property type="match status" value="1"/>
</dbReference>
<evidence type="ECO:0000313" key="11">
    <source>
        <dbReference type="Proteomes" id="UP000002186"/>
    </source>
</evidence>
<dbReference type="InterPro" id="IPR006656">
    <property type="entry name" value="Mopterin_OxRdtase"/>
</dbReference>
<keyword evidence="11" id="KW-1185">Reference proteome</keyword>
<reference evidence="9 11" key="2">
    <citation type="journal article" date="2012" name="Stand. Genomic Sci.">
        <title>Complete genome sequence of Thauera aminoaromatica strain MZ1T.</title>
        <authorList>
            <person name="Jiang K."/>
            <person name="Sanseverino J."/>
            <person name="Chauhan A."/>
            <person name="Lucas S."/>
            <person name="Copeland A."/>
            <person name="Lapidus A."/>
            <person name="Del Rio T.G."/>
            <person name="Dalin E."/>
            <person name="Tice H."/>
            <person name="Bruce D."/>
            <person name="Goodwin L."/>
            <person name="Pitluck S."/>
            <person name="Sims D."/>
            <person name="Brettin T."/>
            <person name="Detter J.C."/>
            <person name="Han C."/>
            <person name="Chang Y.J."/>
            <person name="Larimer F."/>
            <person name="Land M."/>
            <person name="Hauser L."/>
            <person name="Kyrpides N.C."/>
            <person name="Mikhailova N."/>
            <person name="Moser S."/>
            <person name="Jegier P."/>
            <person name="Close D."/>
            <person name="Debruyn J.M."/>
            <person name="Wang Y."/>
            <person name="Layton A.C."/>
            <person name="Allen M.S."/>
            <person name="Sayler G.S."/>
        </authorList>
    </citation>
    <scope>NUCLEOTIDE SEQUENCE [LARGE SCALE GENOMIC DNA]</scope>
    <source>
        <strain evidence="9 11">MZ1T</strain>
    </source>
</reference>
<proteinExistence type="inferred from homology"/>
<protein>
    <submittedName>
        <fullName evidence="9">Molybdopterin oxidoreductase</fullName>
    </submittedName>
</protein>
<dbReference type="EMBL" id="CP001281">
    <property type="protein sequence ID" value="ACR01558.1"/>
    <property type="molecule type" value="Genomic_DNA"/>
</dbReference>
<keyword evidence="6" id="KW-0560">Oxidoreductase</keyword>
<sequence>MTVSSPQGTTKVATYCYQCVAGPDLLKVKVEDGVATAVEPNFDAEDVHPAAGRVCVKAFGLVQKTYNPNRVLQPMKRTNPKKGRHEDPRFVPISWDEALDTIAAKLRGIRETGLLDASGYPRVAASFGGGGTPTAYMGTFPALLAAWGPVDMSFGSGQGVKCYHSEHLYGELWHRAFIVCPDTPRSKYILSFGSNIEASGGVCGVWRHAAARVEQGVKRVQVEPHLSVTGGCSAEWLPIKPKTDAACMHAMIHVMLFENARSRLDIDFLKHMTASPYLVAPNGFYLRDPDTRKPLVWDLKSGKAVVFDTPGIDPALDGDFLASGLEVLPDQELVTHEAAPVRSAFGKLLDHERTFTPEWAQGICDVPAATIRRIANEYLDHAEIGATIEIEGRTLPYRPVAVTLGKTVNNGWGGYDCCWARTLMACLVGALDVPGGTIGTAVRLNRPANDRQSSAKPGVDGFMDYPFNPTDKENWISRPQIRNANRTLVPLVANSAWSAALGPTHLAWMQQRHGFESFPEPTQPDVWFFYRTNPVISFWDTPQVAEAVAKFPFVVAFTYTRDETNHFADILLPDCTDLEGLQMLRIGGTKYVEQFWDHQGFALRQPVVPTQGDTRDFTWISTELARRAGILEPYNKAINRGAAGVPLKGPNYDFSLQPDHAYGVEEIWDASCRAASAELTEGAEDHGLEWWKEHGFRTIEYPRLQWYLYPHLVDQGLRFEMPYQERIYRIGEELGRRLHESGIDWWDRQLTEYRPLPEFHDFSHLIKHAVISNLGGRDEDFPFWLLTARSMQYSWGGNVSLQMVREVAANVKGHRGVIMNPTAARKLGIEDGDLVEVRSPLRETRGRVVLRQGIRPDTLLMVGQFDHWITPYAKDFDVPSMNALVPMLMDLTDATGSAADIVPVSIKRIGGAQ</sequence>
<dbReference type="AlphaFoldDB" id="C4KAY2"/>
<dbReference type="EMBL" id="SSFD01000174">
    <property type="protein sequence ID" value="TXH84569.1"/>
    <property type="molecule type" value="Genomic_DNA"/>
</dbReference>
<evidence type="ECO:0000313" key="12">
    <source>
        <dbReference type="Proteomes" id="UP000321192"/>
    </source>
</evidence>
<dbReference type="InterPro" id="IPR006657">
    <property type="entry name" value="MoPterin_dinucl-bd_dom"/>
</dbReference>
<evidence type="ECO:0000259" key="7">
    <source>
        <dbReference type="Pfam" id="PF00384"/>
    </source>
</evidence>
<dbReference type="SUPFAM" id="SSF53706">
    <property type="entry name" value="Formate dehydrogenase/DMSO reductase, domains 1-3"/>
    <property type="match status" value="1"/>
</dbReference>
<dbReference type="GO" id="GO:0016491">
    <property type="term" value="F:oxidoreductase activity"/>
    <property type="evidence" value="ECO:0007669"/>
    <property type="project" value="UniProtKB-KW"/>
</dbReference>
<dbReference type="InterPro" id="IPR041932">
    <property type="entry name" value="Phenylacetyl-CoA-OR_N"/>
</dbReference>
<evidence type="ECO:0000256" key="5">
    <source>
        <dbReference type="ARBA" id="ARBA00022729"/>
    </source>
</evidence>
<dbReference type="PANTHER" id="PTHR43742:SF9">
    <property type="entry name" value="TETRATHIONATE REDUCTASE SUBUNIT A"/>
    <property type="match status" value="1"/>
</dbReference>
<dbReference type="GO" id="GO:0043546">
    <property type="term" value="F:molybdopterin cofactor binding"/>
    <property type="evidence" value="ECO:0007669"/>
    <property type="project" value="InterPro"/>
</dbReference>
<dbReference type="eggNOG" id="COG0243">
    <property type="taxonomic scope" value="Bacteria"/>
</dbReference>
<keyword evidence="4" id="KW-0479">Metal-binding</keyword>
<keyword evidence="2" id="KW-0004">4Fe-4S</keyword>
<keyword evidence="2" id="KW-0408">Iron</keyword>
<dbReference type="PANTHER" id="PTHR43742">
    <property type="entry name" value="TRIMETHYLAMINE-N-OXIDE REDUCTASE"/>
    <property type="match status" value="1"/>
</dbReference>
<dbReference type="HOGENOM" id="CLU_000422_13_3_4"/>
<keyword evidence="2" id="KW-0411">Iron-sulfur</keyword>
<dbReference type="STRING" id="85643.Tmz1t_2959"/>
<keyword evidence="3" id="KW-0500">Molybdenum</keyword>
<reference evidence="11" key="1">
    <citation type="submission" date="2009-05" db="EMBL/GenBank/DDBJ databases">
        <title>Complete sequence of chromosome of Thauera sp. MZ1T.</title>
        <authorList>
            <consortium name="US DOE Joint Genome Institute"/>
            <person name="Lucas S."/>
            <person name="Copeland A."/>
            <person name="Lapidus A."/>
            <person name="Glavina del Rio T."/>
            <person name="Dalin E."/>
            <person name="Tice H."/>
            <person name="Bruce D."/>
            <person name="Goodwin L."/>
            <person name="Pitluck S."/>
            <person name="Sims D."/>
            <person name="Brettin T."/>
            <person name="Detter J.C."/>
            <person name="Han C."/>
            <person name="Larimer F."/>
            <person name="Land M."/>
            <person name="Hauser L."/>
            <person name="Kyrpides N."/>
            <person name="Mikhailova N."/>
            <person name="Sayler G.S."/>
        </authorList>
    </citation>
    <scope>NUCLEOTIDE SEQUENCE [LARGE SCALE GENOMIC DNA]</scope>
    <source>
        <strain evidence="11">MZ1T</strain>
    </source>
</reference>
<dbReference type="RefSeq" id="WP_012585757.1">
    <property type="nucleotide sequence ID" value="NC_011662.2"/>
</dbReference>
<name>C4KAY2_THASP</name>
<reference evidence="10 12" key="3">
    <citation type="submission" date="2018-09" db="EMBL/GenBank/DDBJ databases">
        <title>Metagenome Assembled Genomes from an Advanced Water Purification Facility.</title>
        <authorList>
            <person name="Stamps B.W."/>
            <person name="Spear J.R."/>
        </authorList>
    </citation>
    <scope>NUCLEOTIDE SEQUENCE [LARGE SCALE GENOMIC DNA]</scope>
    <source>
        <strain evidence="10">Bin_27_1</strain>
    </source>
</reference>
<dbReference type="InterPro" id="IPR050612">
    <property type="entry name" value="Prok_Mopterin_Oxidored"/>
</dbReference>
<comment type="similarity">
    <text evidence="1">Belongs to the prokaryotic molybdopterin-containing oxidoreductase family.</text>
</comment>
<dbReference type="OrthoDB" id="9796486at2"/>
<organism evidence="9 11">
    <name type="scientific">Thauera aminoaromatica</name>
    <dbReference type="NCBI Taxonomy" id="164330"/>
    <lineage>
        <taxon>Bacteria</taxon>
        <taxon>Pseudomonadati</taxon>
        <taxon>Pseudomonadota</taxon>
        <taxon>Betaproteobacteria</taxon>
        <taxon>Rhodocyclales</taxon>
        <taxon>Zoogloeaceae</taxon>
        <taxon>Thauera</taxon>
    </lineage>
</organism>
<evidence type="ECO:0000256" key="2">
    <source>
        <dbReference type="ARBA" id="ARBA00022485"/>
    </source>
</evidence>
<dbReference type="Gene3D" id="3.40.50.740">
    <property type="match status" value="2"/>
</dbReference>
<dbReference type="Gene3D" id="2.40.40.20">
    <property type="match status" value="1"/>
</dbReference>
<accession>C4KAY2</accession>
<dbReference type="GO" id="GO:0051539">
    <property type="term" value="F:4 iron, 4 sulfur cluster binding"/>
    <property type="evidence" value="ECO:0007669"/>
    <property type="project" value="UniProtKB-KW"/>
</dbReference>
<dbReference type="Proteomes" id="UP000002186">
    <property type="component" value="Chromosome"/>
</dbReference>
<dbReference type="Gene3D" id="3.40.228.10">
    <property type="entry name" value="Dimethylsulfoxide Reductase, domain 2"/>
    <property type="match status" value="1"/>
</dbReference>
<feature type="domain" description="Molybdopterin oxidoreductase" evidence="7">
    <location>
        <begin position="70"/>
        <end position="626"/>
    </location>
</feature>
<evidence type="ECO:0000256" key="6">
    <source>
        <dbReference type="ARBA" id="ARBA00023002"/>
    </source>
</evidence>
<dbReference type="Proteomes" id="UP000321192">
    <property type="component" value="Unassembled WGS sequence"/>
</dbReference>
<dbReference type="Gene3D" id="2.20.25.90">
    <property type="entry name" value="ADC-like domains"/>
    <property type="match status" value="1"/>
</dbReference>
<accession>A0A5C7SM59</accession>
<evidence type="ECO:0000259" key="8">
    <source>
        <dbReference type="Pfam" id="PF01568"/>
    </source>
</evidence>
<dbReference type="SUPFAM" id="SSF50692">
    <property type="entry name" value="ADC-like"/>
    <property type="match status" value="1"/>
</dbReference>
<dbReference type="GO" id="GO:0046872">
    <property type="term" value="F:metal ion binding"/>
    <property type="evidence" value="ECO:0007669"/>
    <property type="project" value="UniProtKB-KW"/>
</dbReference>